<evidence type="ECO:0000259" key="1">
    <source>
        <dbReference type="PROSITE" id="PS50404"/>
    </source>
</evidence>
<dbReference type="RefSeq" id="WP_116016860.1">
    <property type="nucleotide sequence ID" value="NZ_QUOT01000001.1"/>
</dbReference>
<dbReference type="PROSITE" id="PS50404">
    <property type="entry name" value="GST_NTER"/>
    <property type="match status" value="1"/>
</dbReference>
<dbReference type="EMBL" id="QUOT01000001">
    <property type="protein sequence ID" value="REL31766.1"/>
    <property type="molecule type" value="Genomic_DNA"/>
</dbReference>
<evidence type="ECO:0000313" key="2">
    <source>
        <dbReference type="EMBL" id="REL31766.1"/>
    </source>
</evidence>
<dbReference type="Pfam" id="PF13417">
    <property type="entry name" value="GST_N_3"/>
    <property type="match status" value="1"/>
</dbReference>
<dbReference type="AlphaFoldDB" id="A0A3E0U4B0"/>
<organism evidence="2 3">
    <name type="scientific">Thalassotalea euphylliae</name>
    <dbReference type="NCBI Taxonomy" id="1655234"/>
    <lineage>
        <taxon>Bacteria</taxon>
        <taxon>Pseudomonadati</taxon>
        <taxon>Pseudomonadota</taxon>
        <taxon>Gammaproteobacteria</taxon>
        <taxon>Alteromonadales</taxon>
        <taxon>Colwelliaceae</taxon>
        <taxon>Thalassotalea</taxon>
    </lineage>
</organism>
<reference evidence="3" key="1">
    <citation type="submission" date="2018-08" db="EMBL/GenBank/DDBJ databases">
        <title>Thalassotalea euphylliae genome.</title>
        <authorList>
            <person name="Summers S."/>
            <person name="Rice S.A."/>
            <person name="Freckelton M.L."/>
            <person name="Nedved B.T."/>
            <person name="Hadfield M.G."/>
        </authorList>
    </citation>
    <scope>NUCLEOTIDE SEQUENCE [LARGE SCALE GENOMIC DNA]</scope>
    <source>
        <strain evidence="3">H3</strain>
    </source>
</reference>
<accession>A0A3E0U4B0</accession>
<dbReference type="SUPFAM" id="SSF52833">
    <property type="entry name" value="Thioredoxin-like"/>
    <property type="match status" value="1"/>
</dbReference>
<evidence type="ECO:0000313" key="3">
    <source>
        <dbReference type="Proteomes" id="UP000256899"/>
    </source>
</evidence>
<dbReference type="Gene3D" id="1.20.1050.10">
    <property type="match status" value="1"/>
</dbReference>
<sequence>MQLLGSSTSPYVRRIRALCLQYGLECQLDSIDIFSPEGREQLKEKNPVLKVPALIDDEQTIYDSRVIARYIMNKAGTRAFSWSQENLLTLVDAANDSLVTQLISIRSGIDINADNMFYGIQRERIADIYQVLDQEVLNGAFDHSHYPTICLYCLLDWAEFRELKTYRDYPGLSAFVAKYQSSQFFIDTDPRN</sequence>
<dbReference type="InterPro" id="IPR036249">
    <property type="entry name" value="Thioredoxin-like_sf"/>
</dbReference>
<dbReference type="InterPro" id="IPR004045">
    <property type="entry name" value="Glutathione_S-Trfase_N"/>
</dbReference>
<gene>
    <name evidence="2" type="ORF">DXX94_14165</name>
</gene>
<proteinExistence type="predicted"/>
<dbReference type="GO" id="GO:0016740">
    <property type="term" value="F:transferase activity"/>
    <property type="evidence" value="ECO:0007669"/>
    <property type="project" value="UniProtKB-KW"/>
</dbReference>
<protein>
    <submittedName>
        <fullName evidence="2">Glutathione S-transferase</fullName>
    </submittedName>
</protein>
<dbReference type="Gene3D" id="3.40.30.10">
    <property type="entry name" value="Glutaredoxin"/>
    <property type="match status" value="1"/>
</dbReference>
<feature type="domain" description="GST N-terminal" evidence="1">
    <location>
        <begin position="1"/>
        <end position="79"/>
    </location>
</feature>
<keyword evidence="3" id="KW-1185">Reference proteome</keyword>
<name>A0A3E0U4B0_9GAMM</name>
<keyword evidence="2" id="KW-0808">Transferase</keyword>
<dbReference type="Proteomes" id="UP000256899">
    <property type="component" value="Unassembled WGS sequence"/>
</dbReference>
<comment type="caution">
    <text evidence="2">The sequence shown here is derived from an EMBL/GenBank/DDBJ whole genome shotgun (WGS) entry which is preliminary data.</text>
</comment>